<feature type="compositionally biased region" description="Pro residues" evidence="7">
    <location>
        <begin position="462"/>
        <end position="472"/>
    </location>
</feature>
<dbReference type="InterPro" id="IPR036890">
    <property type="entry name" value="HATPase_C_sf"/>
</dbReference>
<evidence type="ECO:0000256" key="6">
    <source>
        <dbReference type="SAM" id="Coils"/>
    </source>
</evidence>
<evidence type="ECO:0000256" key="5">
    <source>
        <dbReference type="ARBA" id="ARBA00022777"/>
    </source>
</evidence>
<feature type="region of interest" description="Disordered" evidence="7">
    <location>
        <begin position="419"/>
        <end position="558"/>
    </location>
</feature>
<dbReference type="EC" id="2.7.13.3" evidence="2"/>
<keyword evidence="3" id="KW-0597">Phosphoprotein</keyword>
<feature type="domain" description="Histidine kinase/HSP90-like ATPase" evidence="8">
    <location>
        <begin position="298"/>
        <end position="411"/>
    </location>
</feature>
<dbReference type="Gene3D" id="3.30.565.10">
    <property type="entry name" value="Histidine kinase-like ATPase, C-terminal domain"/>
    <property type="match status" value="1"/>
</dbReference>
<dbReference type="Proteomes" id="UP000660265">
    <property type="component" value="Unassembled WGS sequence"/>
</dbReference>
<sequence>MVRSPRTPPALPPAAGGTRLLWPVTRLLAPLAFAAGVVPLADVHIGAAVAYGAVALLVVAAMESLRGQHRAAVSDAARWRAEAERVRAESEDVRAEAEVVRAEAERVRAEAKDVRAELDSREAHWQGHVRDRAELVRAEVEFTVMKRLPAALSRTEEIPKPLHGEDELGPGVAEWLDRMLTAVTDAADDREESQRLSLVELASRVQTSAHRIQATVTGLADRYPGDADLLETTMLVDHAATQQARHAQSLKVLCGEWPGQQWQRPLALVDVVRAASGRIVAFKRVEVSGDPDVGVTPSVVEPLIHLIAELLANATEYSPPKTGVPVTVRTVQRGAVIEVDDGGLGLDEYRLDGAREIVSGRRLLGVGDVGEIPRTGFAVVGRFAERHGFQVELGPSPYGGVRAVVLVPVDVLQTLAPAGTPAGRVLPSTQPVPEVPTRAPAAETPPEATAAPAGTAPAAGPAIPPAAVPAPPRTGRRLPQRRSRRDEFEPGAPTAPPAPTAVTPPGSPEEAGDWMEQFFEGGRTLPPSGESAATDSATDEGPHDPPSSATPLPPEGQT</sequence>
<organism evidence="9 10">
    <name type="scientific">Streptomyces camponoticapitis</name>
    <dbReference type="NCBI Taxonomy" id="1616125"/>
    <lineage>
        <taxon>Bacteria</taxon>
        <taxon>Bacillati</taxon>
        <taxon>Actinomycetota</taxon>
        <taxon>Actinomycetes</taxon>
        <taxon>Kitasatosporales</taxon>
        <taxon>Streptomycetaceae</taxon>
        <taxon>Streptomyces</taxon>
    </lineage>
</organism>
<dbReference type="SMART" id="SM00387">
    <property type="entry name" value="HATPase_c"/>
    <property type="match status" value="1"/>
</dbReference>
<feature type="compositionally biased region" description="Low complexity" evidence="7">
    <location>
        <begin position="431"/>
        <end position="461"/>
    </location>
</feature>
<keyword evidence="6" id="KW-0175">Coiled coil</keyword>
<evidence type="ECO:0000256" key="4">
    <source>
        <dbReference type="ARBA" id="ARBA00022679"/>
    </source>
</evidence>
<evidence type="ECO:0000256" key="7">
    <source>
        <dbReference type="SAM" id="MobiDB-lite"/>
    </source>
</evidence>
<comment type="catalytic activity">
    <reaction evidence="1">
        <text>ATP + protein L-histidine = ADP + protein N-phospho-L-histidine.</text>
        <dbReference type="EC" id="2.7.13.3"/>
    </reaction>
</comment>
<dbReference type="EMBL" id="BMMV01000001">
    <property type="protein sequence ID" value="GGJ74646.1"/>
    <property type="molecule type" value="Genomic_DNA"/>
</dbReference>
<feature type="coiled-coil region" evidence="6">
    <location>
        <begin position="76"/>
        <end position="124"/>
    </location>
</feature>
<proteinExistence type="predicted"/>
<evidence type="ECO:0000256" key="1">
    <source>
        <dbReference type="ARBA" id="ARBA00000085"/>
    </source>
</evidence>
<accession>A0ABQ2DVM2</accession>
<evidence type="ECO:0000313" key="10">
    <source>
        <dbReference type="Proteomes" id="UP000660265"/>
    </source>
</evidence>
<dbReference type="InterPro" id="IPR003594">
    <property type="entry name" value="HATPase_dom"/>
</dbReference>
<dbReference type="PANTHER" id="PTHR45436">
    <property type="entry name" value="SENSOR HISTIDINE KINASE YKOH"/>
    <property type="match status" value="1"/>
</dbReference>
<gene>
    <name evidence="9" type="ORF">GCM10011583_02610</name>
</gene>
<name>A0ABQ2DVM2_9ACTN</name>
<dbReference type="RefSeq" id="WP_189105345.1">
    <property type="nucleotide sequence ID" value="NZ_BMMV01000001.1"/>
</dbReference>
<evidence type="ECO:0000256" key="2">
    <source>
        <dbReference type="ARBA" id="ARBA00012438"/>
    </source>
</evidence>
<dbReference type="Pfam" id="PF02518">
    <property type="entry name" value="HATPase_c"/>
    <property type="match status" value="1"/>
</dbReference>
<evidence type="ECO:0000256" key="3">
    <source>
        <dbReference type="ARBA" id="ARBA00022553"/>
    </source>
</evidence>
<evidence type="ECO:0000313" key="9">
    <source>
        <dbReference type="EMBL" id="GGJ74646.1"/>
    </source>
</evidence>
<protein>
    <recommendedName>
        <fullName evidence="2">histidine kinase</fullName>
        <ecNumber evidence="2">2.7.13.3</ecNumber>
    </recommendedName>
</protein>
<feature type="compositionally biased region" description="Basic residues" evidence="7">
    <location>
        <begin position="474"/>
        <end position="483"/>
    </location>
</feature>
<reference evidence="10" key="1">
    <citation type="journal article" date="2019" name="Int. J. Syst. Evol. Microbiol.">
        <title>The Global Catalogue of Microorganisms (GCM) 10K type strain sequencing project: providing services to taxonomists for standard genome sequencing and annotation.</title>
        <authorList>
            <consortium name="The Broad Institute Genomics Platform"/>
            <consortium name="The Broad Institute Genome Sequencing Center for Infectious Disease"/>
            <person name="Wu L."/>
            <person name="Ma J."/>
        </authorList>
    </citation>
    <scope>NUCLEOTIDE SEQUENCE [LARGE SCALE GENOMIC DNA]</scope>
    <source>
        <strain evidence="10">CGMCC 4.7275</strain>
    </source>
</reference>
<keyword evidence="5" id="KW-0418">Kinase</keyword>
<comment type="caution">
    <text evidence="9">The sequence shown here is derived from an EMBL/GenBank/DDBJ whole genome shotgun (WGS) entry which is preliminary data.</text>
</comment>
<evidence type="ECO:0000259" key="8">
    <source>
        <dbReference type="SMART" id="SM00387"/>
    </source>
</evidence>
<dbReference type="InterPro" id="IPR050428">
    <property type="entry name" value="TCS_sensor_his_kinase"/>
</dbReference>
<keyword evidence="10" id="KW-1185">Reference proteome</keyword>
<dbReference type="PANTHER" id="PTHR45436:SF5">
    <property type="entry name" value="SENSOR HISTIDINE KINASE TRCS"/>
    <property type="match status" value="1"/>
</dbReference>
<dbReference type="SUPFAM" id="SSF55874">
    <property type="entry name" value="ATPase domain of HSP90 chaperone/DNA topoisomerase II/histidine kinase"/>
    <property type="match status" value="1"/>
</dbReference>
<keyword evidence="4" id="KW-0808">Transferase</keyword>